<dbReference type="SUPFAM" id="SSF51735">
    <property type="entry name" value="NAD(P)-binding Rossmann-fold domains"/>
    <property type="match status" value="1"/>
</dbReference>
<dbReference type="PRINTS" id="PR00081">
    <property type="entry name" value="GDHRDH"/>
</dbReference>
<comment type="caution">
    <text evidence="3">The sequence shown here is derived from an EMBL/GenBank/DDBJ whole genome shotgun (WGS) entry which is preliminary data.</text>
</comment>
<dbReference type="NCBIfam" id="NF006509">
    <property type="entry name" value="PRK08945.1"/>
    <property type="match status" value="1"/>
</dbReference>
<dbReference type="EMBL" id="CAKLPX010000001">
    <property type="protein sequence ID" value="CAH0990766.1"/>
    <property type="molecule type" value="Genomic_DNA"/>
</dbReference>
<dbReference type="EC" id="1.-.-.-" evidence="3"/>
<comment type="similarity">
    <text evidence="1">Belongs to the short-chain dehydrogenases/reductases (SDR) family.</text>
</comment>
<name>A0ABN8EEU4_9GAMM</name>
<keyword evidence="2 3" id="KW-0560">Oxidoreductase</keyword>
<accession>A0ABN8EEU4</accession>
<reference evidence="3" key="1">
    <citation type="submission" date="2021-12" db="EMBL/GenBank/DDBJ databases">
        <authorList>
            <person name="Rodrigo-Torres L."/>
            <person name="Arahal R. D."/>
            <person name="Lucena T."/>
        </authorList>
    </citation>
    <scope>NUCLEOTIDE SEQUENCE</scope>
    <source>
        <strain evidence="3">CECT 8267</strain>
    </source>
</reference>
<dbReference type="PANTHER" id="PTHR42901">
    <property type="entry name" value="ALCOHOL DEHYDROGENASE"/>
    <property type="match status" value="1"/>
</dbReference>
<dbReference type="PROSITE" id="PS00061">
    <property type="entry name" value="ADH_SHORT"/>
    <property type="match status" value="1"/>
</dbReference>
<sequence>MSNVQTTMQNYQAPESLLQGKTILVTGAGDGIGRVAAITYAAHGATVILTGRTVEKLEKVYDEIEQAGGPQPAIYPIDFNGAIDDDYQQLANIIDSNFGQLDGVLHNAAQLGQMGPIESSHTGTWMQLMQVNVNAPYLLTRHLMPLLRAADNASIIFTSSSVGRQGRAYWGAYAASKFAIEGLMQTLADELENVSNIRSNSLNPGATNTAMRRLAYPSERPTNNPSPEQLMPCYLYLMGNDSLAVNGQALDAQKK</sequence>
<protein>
    <submittedName>
        <fullName evidence="3">Oxidoreductase YciK</fullName>
        <ecNumber evidence="3">1.-.-.-</ecNumber>
    </submittedName>
</protein>
<dbReference type="Pfam" id="PF00106">
    <property type="entry name" value="adh_short"/>
    <property type="match status" value="1"/>
</dbReference>
<evidence type="ECO:0000313" key="4">
    <source>
        <dbReference type="Proteomes" id="UP000838100"/>
    </source>
</evidence>
<dbReference type="GO" id="GO:0016491">
    <property type="term" value="F:oxidoreductase activity"/>
    <property type="evidence" value="ECO:0007669"/>
    <property type="project" value="UniProtKB-KW"/>
</dbReference>
<proteinExistence type="inferred from homology"/>
<dbReference type="Gene3D" id="3.40.50.720">
    <property type="entry name" value="NAD(P)-binding Rossmann-like Domain"/>
    <property type="match status" value="1"/>
</dbReference>
<dbReference type="Proteomes" id="UP000838100">
    <property type="component" value="Unassembled WGS sequence"/>
</dbReference>
<dbReference type="InterPro" id="IPR020904">
    <property type="entry name" value="Sc_DH/Rdtase_CS"/>
</dbReference>
<evidence type="ECO:0000256" key="2">
    <source>
        <dbReference type="ARBA" id="ARBA00023002"/>
    </source>
</evidence>
<organism evidence="3 4">
    <name type="scientific">Sinobacterium norvegicum</name>
    <dbReference type="NCBI Taxonomy" id="1641715"/>
    <lineage>
        <taxon>Bacteria</taxon>
        <taxon>Pseudomonadati</taxon>
        <taxon>Pseudomonadota</taxon>
        <taxon>Gammaproteobacteria</taxon>
        <taxon>Cellvibrionales</taxon>
        <taxon>Spongiibacteraceae</taxon>
        <taxon>Sinobacterium</taxon>
    </lineage>
</organism>
<dbReference type="InterPro" id="IPR002347">
    <property type="entry name" value="SDR_fam"/>
</dbReference>
<dbReference type="InterPro" id="IPR036291">
    <property type="entry name" value="NAD(P)-bd_dom_sf"/>
</dbReference>
<evidence type="ECO:0000256" key="1">
    <source>
        <dbReference type="ARBA" id="ARBA00006484"/>
    </source>
</evidence>
<evidence type="ECO:0000313" key="3">
    <source>
        <dbReference type="EMBL" id="CAH0990766.1"/>
    </source>
</evidence>
<gene>
    <name evidence="3" type="primary">yciK</name>
    <name evidence="3" type="ORF">SIN8267_00865</name>
</gene>
<keyword evidence="4" id="KW-1185">Reference proteome</keyword>
<dbReference type="PANTHER" id="PTHR42901:SF1">
    <property type="entry name" value="ALCOHOL DEHYDROGENASE"/>
    <property type="match status" value="1"/>
</dbReference>